<dbReference type="WBParaSite" id="TMUE_2000008459.1">
    <property type="protein sequence ID" value="TMUE_2000008459.1"/>
    <property type="gene ID" value="WBGene00285941"/>
</dbReference>
<name>A0A5S6QMR6_TRIMR</name>
<dbReference type="Proteomes" id="UP000046395">
    <property type="component" value="Unassembled WGS sequence"/>
</dbReference>
<evidence type="ECO:0000313" key="1">
    <source>
        <dbReference type="Proteomes" id="UP000046395"/>
    </source>
</evidence>
<dbReference type="AlphaFoldDB" id="A0A5S6QMR6"/>
<evidence type="ECO:0000313" key="2">
    <source>
        <dbReference type="WBParaSite" id="TMUE_2000008459.1"/>
    </source>
</evidence>
<keyword evidence="1" id="KW-1185">Reference proteome</keyword>
<protein>
    <submittedName>
        <fullName evidence="2">Uncharacterized protein</fullName>
    </submittedName>
</protein>
<proteinExistence type="predicted"/>
<accession>A0A5S6QMR6</accession>
<reference evidence="2" key="1">
    <citation type="submission" date="2019-12" db="UniProtKB">
        <authorList>
            <consortium name="WormBaseParasite"/>
        </authorList>
    </citation>
    <scope>IDENTIFICATION</scope>
</reference>
<organism evidence="1 2">
    <name type="scientific">Trichuris muris</name>
    <name type="common">Mouse whipworm</name>
    <dbReference type="NCBI Taxonomy" id="70415"/>
    <lineage>
        <taxon>Eukaryota</taxon>
        <taxon>Metazoa</taxon>
        <taxon>Ecdysozoa</taxon>
        <taxon>Nematoda</taxon>
        <taxon>Enoplea</taxon>
        <taxon>Dorylaimia</taxon>
        <taxon>Trichinellida</taxon>
        <taxon>Trichuridae</taxon>
        <taxon>Trichuris</taxon>
    </lineage>
</organism>
<sequence length="129" mass="13947">MRAGARMDTLTLDELLTRARSVLARGPIGNNLDLAAAANTPVPPTLDLSSGCRCYAWGGINHFAGECPTRLREAGALQRKGEDAMSKKIMSIATAAKGYNLIVSLDVSGWSPNAMRETLLEHHHYVLRT</sequence>